<evidence type="ECO:0000256" key="3">
    <source>
        <dbReference type="ARBA" id="ARBA00022692"/>
    </source>
</evidence>
<evidence type="ECO:0000256" key="5">
    <source>
        <dbReference type="ARBA" id="ARBA00023136"/>
    </source>
</evidence>
<keyword evidence="4 6" id="KW-1133">Transmembrane helix</keyword>
<dbReference type="InterPro" id="IPR051598">
    <property type="entry name" value="TSUP/Inactive_protease-like"/>
</dbReference>
<name>A0AAX1Q6L4_9BACI</name>
<feature type="transmembrane region" description="Helical" evidence="6">
    <location>
        <begin position="83"/>
        <end position="103"/>
    </location>
</feature>
<dbReference type="Pfam" id="PF01925">
    <property type="entry name" value="TauE"/>
    <property type="match status" value="1"/>
</dbReference>
<dbReference type="GO" id="GO:0005886">
    <property type="term" value="C:plasma membrane"/>
    <property type="evidence" value="ECO:0007669"/>
    <property type="project" value="UniProtKB-SubCell"/>
</dbReference>
<dbReference type="RefSeq" id="WP_111922270.1">
    <property type="nucleotide sequence ID" value="NZ_LVYK01000031.1"/>
</dbReference>
<evidence type="ECO:0000256" key="2">
    <source>
        <dbReference type="ARBA" id="ARBA00009142"/>
    </source>
</evidence>
<dbReference type="PANTHER" id="PTHR43701">
    <property type="entry name" value="MEMBRANE TRANSPORTER PROTEIN MJ0441-RELATED"/>
    <property type="match status" value="1"/>
</dbReference>
<feature type="transmembrane region" description="Helical" evidence="6">
    <location>
        <begin position="109"/>
        <end position="126"/>
    </location>
</feature>
<feature type="transmembrane region" description="Helical" evidence="6">
    <location>
        <begin position="207"/>
        <end position="225"/>
    </location>
</feature>
<sequence length="258" mass="27294">MDIAFVITLFIIGVIGSFISGMIGIGGSVINYPMLLYLPPLVGVMSLTAHEVAGIGAIQVFFATISGVWAYRKSGFLHKNLIIYMGSSIFISSITGSYFSYLISEKGMNYIYGALALIAVIFMFTSKKKQEDMANGEVTFNKWLASSLAFVIGGVSGILGAGGAFILVPIMLSILKIPTRTTIASSLAITFISSIGTVIGKVGTGQVLFVPASVLIIASLLASPLGAHLGQKVNAKFLQWLLALFILATALKIWIGIV</sequence>
<comment type="subcellular location">
    <subcellularLocation>
        <location evidence="6">Cell membrane</location>
        <topology evidence="6">Multi-pass membrane protein</topology>
    </subcellularLocation>
    <subcellularLocation>
        <location evidence="1">Membrane</location>
        <topology evidence="1">Multi-pass membrane protein</topology>
    </subcellularLocation>
</comment>
<keyword evidence="6" id="KW-1003">Cell membrane</keyword>
<protein>
    <recommendedName>
        <fullName evidence="6">Probable membrane transporter protein</fullName>
    </recommendedName>
</protein>
<gene>
    <name evidence="7" type="ORF">A3864_14305</name>
</gene>
<reference evidence="7 8" key="1">
    <citation type="submission" date="2016-03" db="EMBL/GenBank/DDBJ databases">
        <title>Comparison of Bacillus endophyticus and B. anthracis characteristics using whole genome sequence analysis and microbiological techniques.</title>
        <authorList>
            <person name="Lekota K.E."/>
            <person name="Mafofo J."/>
            <person name="Rees J."/>
            <person name="Muchadeyi F.C."/>
            <person name="Madoroba E."/>
            <person name="Van Heerden H."/>
        </authorList>
    </citation>
    <scope>NUCLEOTIDE SEQUENCE [LARGE SCALE GENOMIC DNA]</scope>
    <source>
        <strain evidence="7 8">3631_10C</strain>
    </source>
</reference>
<evidence type="ECO:0000256" key="6">
    <source>
        <dbReference type="RuleBase" id="RU363041"/>
    </source>
</evidence>
<dbReference type="Proteomes" id="UP000250174">
    <property type="component" value="Unassembled WGS sequence"/>
</dbReference>
<keyword evidence="3 6" id="KW-0812">Transmembrane</keyword>
<dbReference type="EMBL" id="LVYK01000031">
    <property type="protein sequence ID" value="RAS76050.1"/>
    <property type="molecule type" value="Genomic_DNA"/>
</dbReference>
<dbReference type="InterPro" id="IPR002781">
    <property type="entry name" value="TM_pro_TauE-like"/>
</dbReference>
<evidence type="ECO:0000256" key="1">
    <source>
        <dbReference type="ARBA" id="ARBA00004141"/>
    </source>
</evidence>
<proteinExistence type="inferred from homology"/>
<dbReference type="AlphaFoldDB" id="A0AAX1Q6L4"/>
<keyword evidence="5 6" id="KW-0472">Membrane</keyword>
<accession>A0AAX1Q6L4</accession>
<comment type="similarity">
    <text evidence="2 6">Belongs to the 4-toluene sulfonate uptake permease (TSUP) (TC 2.A.102) family.</text>
</comment>
<feature type="transmembrane region" description="Helical" evidence="6">
    <location>
        <begin position="147"/>
        <end position="175"/>
    </location>
</feature>
<feature type="transmembrane region" description="Helical" evidence="6">
    <location>
        <begin position="181"/>
        <end position="200"/>
    </location>
</feature>
<evidence type="ECO:0000256" key="4">
    <source>
        <dbReference type="ARBA" id="ARBA00022989"/>
    </source>
</evidence>
<feature type="transmembrane region" description="Helical" evidence="6">
    <location>
        <begin position="7"/>
        <end position="32"/>
    </location>
</feature>
<evidence type="ECO:0000313" key="7">
    <source>
        <dbReference type="EMBL" id="RAS76050.1"/>
    </source>
</evidence>
<evidence type="ECO:0000313" key="8">
    <source>
        <dbReference type="Proteomes" id="UP000250174"/>
    </source>
</evidence>
<organism evidence="7 8">
    <name type="scientific">Priestia endophytica</name>
    <dbReference type="NCBI Taxonomy" id="135735"/>
    <lineage>
        <taxon>Bacteria</taxon>
        <taxon>Bacillati</taxon>
        <taxon>Bacillota</taxon>
        <taxon>Bacilli</taxon>
        <taxon>Bacillales</taxon>
        <taxon>Bacillaceae</taxon>
        <taxon>Priestia</taxon>
    </lineage>
</organism>
<dbReference type="PANTHER" id="PTHR43701:SF13">
    <property type="entry name" value="MEMBRANE TRANSPORTER PROTEIN YRKJ-RELATED"/>
    <property type="match status" value="1"/>
</dbReference>
<comment type="caution">
    <text evidence="7">The sequence shown here is derived from an EMBL/GenBank/DDBJ whole genome shotgun (WGS) entry which is preliminary data.</text>
</comment>
<feature type="transmembrane region" description="Helical" evidence="6">
    <location>
        <begin position="52"/>
        <end position="71"/>
    </location>
</feature>
<feature type="transmembrane region" description="Helical" evidence="6">
    <location>
        <begin position="237"/>
        <end position="255"/>
    </location>
</feature>